<dbReference type="OrthoDB" id="1304949at2759"/>
<sequence>MVGIGIYQAENRFTTLNPGMPSRRVISTSAKVTKRYDIVTGNIGYTLRQGFKRKRKSSITNRKLTTMKVEKVIQMRSAAAAKTQGKNISTKKTHVPCK</sequence>
<keyword evidence="2" id="KW-1185">Reference proteome</keyword>
<organism evidence="1 2">
    <name type="scientific">Capsicum baccatum</name>
    <name type="common">Peruvian pepper</name>
    <dbReference type="NCBI Taxonomy" id="33114"/>
    <lineage>
        <taxon>Eukaryota</taxon>
        <taxon>Viridiplantae</taxon>
        <taxon>Streptophyta</taxon>
        <taxon>Embryophyta</taxon>
        <taxon>Tracheophyta</taxon>
        <taxon>Spermatophyta</taxon>
        <taxon>Magnoliopsida</taxon>
        <taxon>eudicotyledons</taxon>
        <taxon>Gunneridae</taxon>
        <taxon>Pentapetalae</taxon>
        <taxon>asterids</taxon>
        <taxon>lamiids</taxon>
        <taxon>Solanales</taxon>
        <taxon>Solanaceae</taxon>
        <taxon>Solanoideae</taxon>
        <taxon>Capsiceae</taxon>
        <taxon>Capsicum</taxon>
    </lineage>
</organism>
<evidence type="ECO:0000313" key="1">
    <source>
        <dbReference type="EMBL" id="PHT45295.1"/>
    </source>
</evidence>
<evidence type="ECO:0000313" key="2">
    <source>
        <dbReference type="Proteomes" id="UP000224567"/>
    </source>
</evidence>
<comment type="caution">
    <text evidence="1">The sequence shown here is derived from an EMBL/GenBank/DDBJ whole genome shotgun (WGS) entry which is preliminary data.</text>
</comment>
<accession>A0A2G2WJ79</accession>
<dbReference type="Proteomes" id="UP000224567">
    <property type="component" value="Unassembled WGS sequence"/>
</dbReference>
<name>A0A2G2WJ79_CAPBA</name>
<reference evidence="1 2" key="1">
    <citation type="journal article" date="2017" name="Genome Biol.">
        <title>New reference genome sequences of hot pepper reveal the massive evolution of plant disease-resistance genes by retroduplication.</title>
        <authorList>
            <person name="Kim S."/>
            <person name="Park J."/>
            <person name="Yeom S.I."/>
            <person name="Kim Y.M."/>
            <person name="Seo E."/>
            <person name="Kim K.T."/>
            <person name="Kim M.S."/>
            <person name="Lee J.M."/>
            <person name="Cheong K."/>
            <person name="Shin H.S."/>
            <person name="Kim S.B."/>
            <person name="Han K."/>
            <person name="Lee J."/>
            <person name="Park M."/>
            <person name="Lee H.A."/>
            <person name="Lee H.Y."/>
            <person name="Lee Y."/>
            <person name="Oh S."/>
            <person name="Lee J.H."/>
            <person name="Choi E."/>
            <person name="Choi E."/>
            <person name="Lee S.E."/>
            <person name="Jeon J."/>
            <person name="Kim H."/>
            <person name="Choi G."/>
            <person name="Song H."/>
            <person name="Lee J."/>
            <person name="Lee S.C."/>
            <person name="Kwon J.K."/>
            <person name="Lee H.Y."/>
            <person name="Koo N."/>
            <person name="Hong Y."/>
            <person name="Kim R.W."/>
            <person name="Kang W.H."/>
            <person name="Huh J.H."/>
            <person name="Kang B.C."/>
            <person name="Yang T.J."/>
            <person name="Lee Y.H."/>
            <person name="Bennetzen J.L."/>
            <person name="Choi D."/>
        </authorList>
    </citation>
    <scope>NUCLEOTIDE SEQUENCE [LARGE SCALE GENOMIC DNA]</scope>
    <source>
        <strain evidence="2">cv. PBC81</strain>
    </source>
</reference>
<dbReference type="STRING" id="33114.A0A2G2WJ79"/>
<gene>
    <name evidence="1" type="ORF">CQW23_14453</name>
</gene>
<proteinExistence type="predicted"/>
<protein>
    <submittedName>
        <fullName evidence="1">Uncharacterized protein</fullName>
    </submittedName>
</protein>
<dbReference type="AlphaFoldDB" id="A0A2G2WJ79"/>
<reference evidence="2" key="2">
    <citation type="journal article" date="2017" name="J. Anim. Genet.">
        <title>Multiple reference genome sequences of hot pepper reveal the massive evolution of plant disease resistance genes by retroduplication.</title>
        <authorList>
            <person name="Kim S."/>
            <person name="Park J."/>
            <person name="Yeom S.-I."/>
            <person name="Kim Y.-M."/>
            <person name="Seo E."/>
            <person name="Kim K.-T."/>
            <person name="Kim M.-S."/>
            <person name="Lee J.M."/>
            <person name="Cheong K."/>
            <person name="Shin H.-S."/>
            <person name="Kim S.-B."/>
            <person name="Han K."/>
            <person name="Lee J."/>
            <person name="Park M."/>
            <person name="Lee H.-A."/>
            <person name="Lee H.-Y."/>
            <person name="Lee Y."/>
            <person name="Oh S."/>
            <person name="Lee J.H."/>
            <person name="Choi E."/>
            <person name="Choi E."/>
            <person name="Lee S.E."/>
            <person name="Jeon J."/>
            <person name="Kim H."/>
            <person name="Choi G."/>
            <person name="Song H."/>
            <person name="Lee J."/>
            <person name="Lee S.-C."/>
            <person name="Kwon J.-K."/>
            <person name="Lee H.-Y."/>
            <person name="Koo N."/>
            <person name="Hong Y."/>
            <person name="Kim R.W."/>
            <person name="Kang W.-H."/>
            <person name="Huh J.H."/>
            <person name="Kang B.-C."/>
            <person name="Yang T.-J."/>
            <person name="Lee Y.-H."/>
            <person name="Bennetzen J.L."/>
            <person name="Choi D."/>
        </authorList>
    </citation>
    <scope>NUCLEOTIDE SEQUENCE [LARGE SCALE GENOMIC DNA]</scope>
    <source>
        <strain evidence="2">cv. PBC81</strain>
    </source>
</reference>
<dbReference type="EMBL" id="MLFT02000006">
    <property type="protein sequence ID" value="PHT45295.1"/>
    <property type="molecule type" value="Genomic_DNA"/>
</dbReference>